<dbReference type="EMBL" id="HBUE01057058">
    <property type="protein sequence ID" value="CAG6466771.1"/>
    <property type="molecule type" value="Transcribed_RNA"/>
</dbReference>
<dbReference type="EMBL" id="HBUE01057056">
    <property type="protein sequence ID" value="CAG6466769.1"/>
    <property type="molecule type" value="Transcribed_RNA"/>
</dbReference>
<feature type="compositionally biased region" description="Low complexity" evidence="1">
    <location>
        <begin position="61"/>
        <end position="91"/>
    </location>
</feature>
<reference evidence="2" key="1">
    <citation type="submission" date="2021-05" db="EMBL/GenBank/DDBJ databases">
        <authorList>
            <person name="Alioto T."/>
            <person name="Alioto T."/>
            <person name="Gomez Garrido J."/>
        </authorList>
    </citation>
    <scope>NUCLEOTIDE SEQUENCE</scope>
</reference>
<sequence length="108" mass="11670">MRSGRSKRYPSELQTLRLRHRLLRRRRWTKPPVLLVRPAVEAVEGQTRSAGAMTGPSGRLAGARPNAANGRPARGPTPSPSGSSRTMSGSPPLWPTSGGPSRCPTIHR</sequence>
<dbReference type="EMBL" id="HBUE01175413">
    <property type="protein sequence ID" value="CAG6517503.1"/>
    <property type="molecule type" value="Transcribed_RNA"/>
</dbReference>
<feature type="region of interest" description="Disordered" evidence="1">
    <location>
        <begin position="38"/>
        <end position="108"/>
    </location>
</feature>
<proteinExistence type="predicted"/>
<dbReference type="AlphaFoldDB" id="A0A8D8DRA4"/>
<protein>
    <submittedName>
        <fullName evidence="2">(northern house mosquito) hypothetical protein</fullName>
    </submittedName>
</protein>
<dbReference type="EMBL" id="HBUE01057059">
    <property type="protein sequence ID" value="CAG6466773.1"/>
    <property type="molecule type" value="Transcribed_RNA"/>
</dbReference>
<organism evidence="2">
    <name type="scientific">Culex pipiens</name>
    <name type="common">House mosquito</name>
    <dbReference type="NCBI Taxonomy" id="7175"/>
    <lineage>
        <taxon>Eukaryota</taxon>
        <taxon>Metazoa</taxon>
        <taxon>Ecdysozoa</taxon>
        <taxon>Arthropoda</taxon>
        <taxon>Hexapoda</taxon>
        <taxon>Insecta</taxon>
        <taxon>Pterygota</taxon>
        <taxon>Neoptera</taxon>
        <taxon>Endopterygota</taxon>
        <taxon>Diptera</taxon>
        <taxon>Nematocera</taxon>
        <taxon>Culicoidea</taxon>
        <taxon>Culicidae</taxon>
        <taxon>Culicinae</taxon>
        <taxon>Culicini</taxon>
        <taxon>Culex</taxon>
        <taxon>Culex</taxon>
    </lineage>
</organism>
<accession>A0A8D8DRA4</accession>
<dbReference type="EMBL" id="HBUE01280937">
    <property type="protein sequence ID" value="CAG6569028.1"/>
    <property type="molecule type" value="Transcribed_RNA"/>
</dbReference>
<dbReference type="EMBL" id="HBUE01175414">
    <property type="protein sequence ID" value="CAG6517505.1"/>
    <property type="molecule type" value="Transcribed_RNA"/>
</dbReference>
<evidence type="ECO:0000256" key="1">
    <source>
        <dbReference type="SAM" id="MobiDB-lite"/>
    </source>
</evidence>
<dbReference type="EMBL" id="HBUE01280938">
    <property type="protein sequence ID" value="CAG6569030.1"/>
    <property type="molecule type" value="Transcribed_RNA"/>
</dbReference>
<name>A0A8D8DRA4_CULPI</name>
<evidence type="ECO:0000313" key="2">
    <source>
        <dbReference type="EMBL" id="CAG6517505.1"/>
    </source>
</evidence>